<dbReference type="Pfam" id="PF00149">
    <property type="entry name" value="Metallophos"/>
    <property type="match status" value="1"/>
</dbReference>
<evidence type="ECO:0000313" key="11">
    <source>
        <dbReference type="EMBL" id="KAF4625140.1"/>
    </source>
</evidence>
<proteinExistence type="predicted"/>
<dbReference type="InterPro" id="IPR006186">
    <property type="entry name" value="Ser/Thr-sp_prot-phosphatase"/>
</dbReference>
<reference evidence="11 12" key="1">
    <citation type="submission" date="2020-03" db="EMBL/GenBank/DDBJ databases">
        <title>Draft Genome Sequence of Cudoniella acicularis.</title>
        <authorList>
            <person name="Buettner E."/>
            <person name="Kellner H."/>
        </authorList>
    </citation>
    <scope>NUCLEOTIDE SEQUENCE [LARGE SCALE GENOMIC DNA]</scope>
    <source>
        <strain evidence="11 12">DSM 108380</strain>
    </source>
</reference>
<feature type="region of interest" description="Disordered" evidence="9">
    <location>
        <begin position="142"/>
        <end position="174"/>
    </location>
</feature>
<accession>A0A8H4VYM2</accession>
<dbReference type="PRINTS" id="PR00114">
    <property type="entry name" value="STPHPHTASE"/>
</dbReference>
<evidence type="ECO:0000256" key="2">
    <source>
        <dbReference type="ARBA" id="ARBA00013081"/>
    </source>
</evidence>
<name>A0A8H4VYM2_9HELO</name>
<feature type="compositionally biased region" description="Basic and acidic residues" evidence="9">
    <location>
        <begin position="152"/>
        <end position="174"/>
    </location>
</feature>
<comment type="cofactor">
    <cofactor evidence="1">
        <name>Mn(2+)</name>
        <dbReference type="ChEBI" id="CHEBI:29035"/>
    </cofactor>
</comment>
<comment type="catalytic activity">
    <reaction evidence="7">
        <text>O-phospho-L-seryl-[protein] + H2O = L-seryl-[protein] + phosphate</text>
        <dbReference type="Rhea" id="RHEA:20629"/>
        <dbReference type="Rhea" id="RHEA-COMP:9863"/>
        <dbReference type="Rhea" id="RHEA-COMP:11604"/>
        <dbReference type="ChEBI" id="CHEBI:15377"/>
        <dbReference type="ChEBI" id="CHEBI:29999"/>
        <dbReference type="ChEBI" id="CHEBI:43474"/>
        <dbReference type="ChEBI" id="CHEBI:83421"/>
        <dbReference type="EC" id="3.1.3.16"/>
    </reaction>
</comment>
<organism evidence="11 12">
    <name type="scientific">Cudoniella acicularis</name>
    <dbReference type="NCBI Taxonomy" id="354080"/>
    <lineage>
        <taxon>Eukaryota</taxon>
        <taxon>Fungi</taxon>
        <taxon>Dikarya</taxon>
        <taxon>Ascomycota</taxon>
        <taxon>Pezizomycotina</taxon>
        <taxon>Leotiomycetes</taxon>
        <taxon>Helotiales</taxon>
        <taxon>Tricladiaceae</taxon>
        <taxon>Cudoniella</taxon>
    </lineage>
</organism>
<dbReference type="InterPro" id="IPR050341">
    <property type="entry name" value="PP1_catalytic_subunit"/>
</dbReference>
<dbReference type="AlphaFoldDB" id="A0A8H4VYM2"/>
<dbReference type="InterPro" id="IPR029052">
    <property type="entry name" value="Metallo-depent_PP-like"/>
</dbReference>
<evidence type="ECO:0000256" key="3">
    <source>
        <dbReference type="ARBA" id="ARBA00022723"/>
    </source>
</evidence>
<dbReference type="GO" id="GO:0005737">
    <property type="term" value="C:cytoplasm"/>
    <property type="evidence" value="ECO:0007669"/>
    <property type="project" value="TreeGrafter"/>
</dbReference>
<evidence type="ECO:0000256" key="9">
    <source>
        <dbReference type="SAM" id="MobiDB-lite"/>
    </source>
</evidence>
<evidence type="ECO:0000256" key="6">
    <source>
        <dbReference type="ARBA" id="ARBA00023211"/>
    </source>
</evidence>
<keyword evidence="5" id="KW-0904">Protein phosphatase</keyword>
<evidence type="ECO:0000259" key="10">
    <source>
        <dbReference type="SMART" id="SM00156"/>
    </source>
</evidence>
<dbReference type="InterPro" id="IPR004843">
    <property type="entry name" value="Calcineurin-like_PHP"/>
</dbReference>
<gene>
    <name evidence="11" type="ORF">G7Y89_g13028</name>
</gene>
<dbReference type="PANTHER" id="PTHR11668">
    <property type="entry name" value="SERINE/THREONINE PROTEIN PHOSPHATASE"/>
    <property type="match status" value="1"/>
</dbReference>
<keyword evidence="4" id="KW-0378">Hydrolase</keyword>
<evidence type="ECO:0000256" key="8">
    <source>
        <dbReference type="ARBA" id="ARBA00048336"/>
    </source>
</evidence>
<dbReference type="OrthoDB" id="1930084at2759"/>
<keyword evidence="3" id="KW-0479">Metal-binding</keyword>
<evidence type="ECO:0000256" key="4">
    <source>
        <dbReference type="ARBA" id="ARBA00022801"/>
    </source>
</evidence>
<comment type="catalytic activity">
    <reaction evidence="8">
        <text>O-phospho-L-threonyl-[protein] + H2O = L-threonyl-[protein] + phosphate</text>
        <dbReference type="Rhea" id="RHEA:47004"/>
        <dbReference type="Rhea" id="RHEA-COMP:11060"/>
        <dbReference type="Rhea" id="RHEA-COMP:11605"/>
        <dbReference type="ChEBI" id="CHEBI:15377"/>
        <dbReference type="ChEBI" id="CHEBI:30013"/>
        <dbReference type="ChEBI" id="CHEBI:43474"/>
        <dbReference type="ChEBI" id="CHEBI:61977"/>
        <dbReference type="EC" id="3.1.3.16"/>
    </reaction>
</comment>
<comment type="caution">
    <text evidence="11">The sequence shown here is derived from an EMBL/GenBank/DDBJ whole genome shotgun (WGS) entry which is preliminary data.</text>
</comment>
<dbReference type="EC" id="3.1.3.16" evidence="2"/>
<dbReference type="GO" id="GO:0004722">
    <property type="term" value="F:protein serine/threonine phosphatase activity"/>
    <property type="evidence" value="ECO:0007669"/>
    <property type="project" value="UniProtKB-EC"/>
</dbReference>
<evidence type="ECO:0000256" key="1">
    <source>
        <dbReference type="ARBA" id="ARBA00001936"/>
    </source>
</evidence>
<feature type="domain" description="Serine/threonine specific protein phosphatases" evidence="10">
    <location>
        <begin position="1"/>
        <end position="171"/>
    </location>
</feature>
<dbReference type="EMBL" id="JAAMPI010001454">
    <property type="protein sequence ID" value="KAF4625140.1"/>
    <property type="molecule type" value="Genomic_DNA"/>
</dbReference>
<dbReference type="Gene3D" id="3.60.21.10">
    <property type="match status" value="1"/>
</dbReference>
<dbReference type="SUPFAM" id="SSF56300">
    <property type="entry name" value="Metallo-dependent phosphatases"/>
    <property type="match status" value="1"/>
</dbReference>
<evidence type="ECO:0000256" key="5">
    <source>
        <dbReference type="ARBA" id="ARBA00022912"/>
    </source>
</evidence>
<keyword evidence="12" id="KW-1185">Reference proteome</keyword>
<keyword evidence="6" id="KW-0464">Manganese</keyword>
<dbReference type="Proteomes" id="UP000566819">
    <property type="component" value="Unassembled WGS sequence"/>
</dbReference>
<dbReference type="SMART" id="SM00156">
    <property type="entry name" value="PP2Ac"/>
    <property type="match status" value="1"/>
</dbReference>
<dbReference type="GO" id="GO:0046872">
    <property type="term" value="F:metal ion binding"/>
    <property type="evidence" value="ECO:0007669"/>
    <property type="project" value="UniProtKB-KW"/>
</dbReference>
<sequence length="174" mass="19959">MCRTIKLNIGGSIYNQYNNLLDIFETAGHPPESNYLFLGNYVTRGKQSIETICLLAYKIKYKGNFFLLRGNSETKLATKIVGFYGQCKMRYNPQIWKLFMDLFSYLPIAAIIEDKIFALHGGPSPDLNAMEQISRIRHPDKFLPQKPMEGVFPEKVESKQKRQDENEKGGELQG</sequence>
<evidence type="ECO:0000256" key="7">
    <source>
        <dbReference type="ARBA" id="ARBA00047761"/>
    </source>
</evidence>
<dbReference type="GO" id="GO:0005634">
    <property type="term" value="C:nucleus"/>
    <property type="evidence" value="ECO:0007669"/>
    <property type="project" value="TreeGrafter"/>
</dbReference>
<evidence type="ECO:0000313" key="12">
    <source>
        <dbReference type="Proteomes" id="UP000566819"/>
    </source>
</evidence>
<protein>
    <recommendedName>
        <fullName evidence="2">protein-serine/threonine phosphatase</fullName>
        <ecNumber evidence="2">3.1.3.16</ecNumber>
    </recommendedName>
</protein>
<dbReference type="PANTHER" id="PTHR11668:SF300">
    <property type="entry name" value="SERINE_THREONINE-PROTEIN PHOSPHATASE"/>
    <property type="match status" value="1"/>
</dbReference>